<evidence type="ECO:0000313" key="2">
    <source>
        <dbReference type="Proteomes" id="UP000297814"/>
    </source>
</evidence>
<proteinExistence type="predicted"/>
<evidence type="ECO:0000313" key="1">
    <source>
        <dbReference type="EMBL" id="TGO38323.1"/>
    </source>
</evidence>
<protein>
    <submittedName>
        <fullName evidence="1">Uncharacterized protein</fullName>
    </submittedName>
</protein>
<dbReference type="AlphaFoldDB" id="A0A4Z1GYE5"/>
<dbReference type="Proteomes" id="UP000297814">
    <property type="component" value="Unassembled WGS sequence"/>
</dbReference>
<sequence>MVTLSAYLRSTATTEGDTVHNILTYSQNFDHSDIKYTLDESSKRLIARLATRCLQTTITQEYNGIQHYNG</sequence>
<gene>
    <name evidence="1" type="ORF">BHYA_0077g00260</name>
</gene>
<dbReference type="EMBL" id="PQXK01000077">
    <property type="protein sequence ID" value="TGO38323.1"/>
    <property type="molecule type" value="Genomic_DNA"/>
</dbReference>
<organism evidence="1 2">
    <name type="scientific">Botrytis hyacinthi</name>
    <dbReference type="NCBI Taxonomy" id="278943"/>
    <lineage>
        <taxon>Eukaryota</taxon>
        <taxon>Fungi</taxon>
        <taxon>Dikarya</taxon>
        <taxon>Ascomycota</taxon>
        <taxon>Pezizomycotina</taxon>
        <taxon>Leotiomycetes</taxon>
        <taxon>Helotiales</taxon>
        <taxon>Sclerotiniaceae</taxon>
        <taxon>Botrytis</taxon>
    </lineage>
</organism>
<reference evidence="1 2" key="1">
    <citation type="submission" date="2017-12" db="EMBL/GenBank/DDBJ databases">
        <title>Comparative genomics of Botrytis spp.</title>
        <authorList>
            <person name="Valero-Jimenez C.A."/>
            <person name="Tapia P."/>
            <person name="Veloso J."/>
            <person name="Silva-Moreno E."/>
            <person name="Staats M."/>
            <person name="Valdes J.H."/>
            <person name="Van Kan J.A.L."/>
        </authorList>
    </citation>
    <scope>NUCLEOTIDE SEQUENCE [LARGE SCALE GENOMIC DNA]</scope>
    <source>
        <strain evidence="1 2">Bh0001</strain>
    </source>
</reference>
<accession>A0A4Z1GYE5</accession>
<comment type="caution">
    <text evidence="1">The sequence shown here is derived from an EMBL/GenBank/DDBJ whole genome shotgun (WGS) entry which is preliminary data.</text>
</comment>
<name>A0A4Z1GYE5_9HELO</name>
<keyword evidence="2" id="KW-1185">Reference proteome</keyword>